<evidence type="ECO:0000313" key="2">
    <source>
        <dbReference type="EMBL" id="NHZ81658.1"/>
    </source>
</evidence>
<evidence type="ECO:0000313" key="3">
    <source>
        <dbReference type="Proteomes" id="UP000621455"/>
    </source>
</evidence>
<organism evidence="2 3">
    <name type="scientific">Massilia frigida</name>
    <dbReference type="NCBI Taxonomy" id="2609281"/>
    <lineage>
        <taxon>Bacteria</taxon>
        <taxon>Pseudomonadati</taxon>
        <taxon>Pseudomonadota</taxon>
        <taxon>Betaproteobacteria</taxon>
        <taxon>Burkholderiales</taxon>
        <taxon>Oxalobacteraceae</taxon>
        <taxon>Telluria group</taxon>
        <taxon>Massilia</taxon>
    </lineage>
</organism>
<keyword evidence="1" id="KW-0812">Transmembrane</keyword>
<reference evidence="2 3" key="1">
    <citation type="submission" date="2019-10" db="EMBL/GenBank/DDBJ databases">
        <title>Taxonomy of Antarctic Massilia spp.: description of Massilia rubra sp. nov., Massilia aquatica sp. nov., Massilia mucilaginosa sp. nov., Massilia frigida sp. nov. isolated from streams, lakes and regoliths.</title>
        <authorList>
            <person name="Holochova P."/>
            <person name="Sedlacek I."/>
            <person name="Kralova S."/>
            <person name="Maslanova I."/>
            <person name="Busse H.-J."/>
            <person name="Stankova E."/>
            <person name="Vrbovska V."/>
            <person name="Kovarovic V."/>
            <person name="Bartak M."/>
            <person name="Svec P."/>
            <person name="Pantucek R."/>
        </authorList>
    </citation>
    <scope>NUCLEOTIDE SEQUENCE [LARGE SCALE GENOMIC DNA]</scope>
    <source>
        <strain evidence="2 3">CCM 8695</strain>
    </source>
</reference>
<keyword evidence="3" id="KW-1185">Reference proteome</keyword>
<proteinExistence type="predicted"/>
<name>A0ABX0NBJ2_9BURK</name>
<comment type="caution">
    <text evidence="2">The sequence shown here is derived from an EMBL/GenBank/DDBJ whole genome shotgun (WGS) entry which is preliminary data.</text>
</comment>
<protein>
    <recommendedName>
        <fullName evidence="4">DUF1640 domain-containing protein</fullName>
    </recommendedName>
</protein>
<evidence type="ECO:0000256" key="1">
    <source>
        <dbReference type="SAM" id="Phobius"/>
    </source>
</evidence>
<keyword evidence="1" id="KW-1133">Transmembrane helix</keyword>
<gene>
    <name evidence="2" type="ORF">F2P44_20600</name>
</gene>
<dbReference type="Proteomes" id="UP000621455">
    <property type="component" value="Unassembled WGS sequence"/>
</dbReference>
<keyword evidence="1" id="KW-0472">Membrane</keyword>
<dbReference type="EMBL" id="WHJG01000024">
    <property type="protein sequence ID" value="NHZ81658.1"/>
    <property type="molecule type" value="Genomic_DNA"/>
</dbReference>
<accession>A0ABX0NBJ2</accession>
<sequence length="71" mass="7640">MEARITKLEADVAAIKIDVAVIKANGATKADIADVHAKIAEAKPSIIIWVASLVFLAQLVPAMIRVIEKYI</sequence>
<feature type="transmembrane region" description="Helical" evidence="1">
    <location>
        <begin position="46"/>
        <end position="67"/>
    </location>
</feature>
<evidence type="ECO:0008006" key="4">
    <source>
        <dbReference type="Google" id="ProtNLM"/>
    </source>
</evidence>